<reference evidence="2" key="1">
    <citation type="journal article" date="2015" name="Nature">
        <title>Complex archaea that bridge the gap between prokaryotes and eukaryotes.</title>
        <authorList>
            <person name="Spang A."/>
            <person name="Saw J.H."/>
            <person name="Jorgensen S.L."/>
            <person name="Zaremba-Niedzwiedzka K."/>
            <person name="Martijn J."/>
            <person name="Lind A.E."/>
            <person name="van Eijk R."/>
            <person name="Schleper C."/>
            <person name="Guy L."/>
            <person name="Ettema T.J."/>
        </authorList>
    </citation>
    <scope>NUCLEOTIDE SEQUENCE</scope>
</reference>
<dbReference type="Pfam" id="PF00535">
    <property type="entry name" value="Glycos_transf_2"/>
    <property type="match status" value="1"/>
</dbReference>
<accession>A0A0F9JVS9</accession>
<protein>
    <recommendedName>
        <fullName evidence="1">Glycosyltransferase 2-like domain-containing protein</fullName>
    </recommendedName>
</protein>
<feature type="domain" description="Glycosyltransferase 2-like" evidence="1">
    <location>
        <begin position="49"/>
        <end position="207"/>
    </location>
</feature>
<name>A0A0F9JVS9_9ZZZZ</name>
<dbReference type="AlphaFoldDB" id="A0A0F9JVS9"/>
<dbReference type="SUPFAM" id="SSF53448">
    <property type="entry name" value="Nucleotide-diphospho-sugar transferases"/>
    <property type="match status" value="1"/>
</dbReference>
<feature type="non-terminal residue" evidence="2">
    <location>
        <position position="262"/>
    </location>
</feature>
<gene>
    <name evidence="2" type="ORF">LCGC14_1479930</name>
</gene>
<dbReference type="InterPro" id="IPR001173">
    <property type="entry name" value="Glyco_trans_2-like"/>
</dbReference>
<dbReference type="PANTHER" id="PTHR48090">
    <property type="entry name" value="UNDECAPRENYL-PHOSPHATE 4-DEOXY-4-FORMAMIDO-L-ARABINOSE TRANSFERASE-RELATED"/>
    <property type="match status" value="1"/>
</dbReference>
<comment type="caution">
    <text evidence="2">The sequence shown here is derived from an EMBL/GenBank/DDBJ whole genome shotgun (WGS) entry which is preliminary data.</text>
</comment>
<proteinExistence type="predicted"/>
<evidence type="ECO:0000259" key="1">
    <source>
        <dbReference type="Pfam" id="PF00535"/>
    </source>
</evidence>
<dbReference type="PANTHER" id="PTHR48090:SF7">
    <property type="entry name" value="RFBJ PROTEIN"/>
    <property type="match status" value="1"/>
</dbReference>
<dbReference type="InterPro" id="IPR050256">
    <property type="entry name" value="Glycosyltransferase_2"/>
</dbReference>
<sequence>MKTLSSEKEIGLTLKDPGLELSEENSYRFQELYDYLDQFRQKEDQILISIILPAYNEESTIKQILESLPNGKSIEIIVIDDNSTDNSVQEIQKVNGKRKITLLKHQKNKGYGGAVTTGINQAKGEVIVTMDSDGQHCPKDIISLIKPIFNGEADYTIGSRYLGSNHYDLPIITRLGEAIIEKLLKLFFGQKIMNNQNGFRAFNKKLISTLNCAKYNGFAYATEAIILALIDKSKVVECPVKVYDREYGYSKIGMFNLILDLS</sequence>
<dbReference type="CDD" id="cd04179">
    <property type="entry name" value="DPM_DPG-synthase_like"/>
    <property type="match status" value="1"/>
</dbReference>
<dbReference type="EMBL" id="LAZR01010503">
    <property type="protein sequence ID" value="KKM66571.1"/>
    <property type="molecule type" value="Genomic_DNA"/>
</dbReference>
<organism evidence="2">
    <name type="scientific">marine sediment metagenome</name>
    <dbReference type="NCBI Taxonomy" id="412755"/>
    <lineage>
        <taxon>unclassified sequences</taxon>
        <taxon>metagenomes</taxon>
        <taxon>ecological metagenomes</taxon>
    </lineage>
</organism>
<evidence type="ECO:0000313" key="2">
    <source>
        <dbReference type="EMBL" id="KKM66571.1"/>
    </source>
</evidence>
<dbReference type="InterPro" id="IPR029044">
    <property type="entry name" value="Nucleotide-diphossugar_trans"/>
</dbReference>
<dbReference type="Gene3D" id="3.90.550.10">
    <property type="entry name" value="Spore Coat Polysaccharide Biosynthesis Protein SpsA, Chain A"/>
    <property type="match status" value="1"/>
</dbReference>